<dbReference type="InterPro" id="IPR005814">
    <property type="entry name" value="Aminotrans_3"/>
</dbReference>
<evidence type="ECO:0000256" key="2">
    <source>
        <dbReference type="ARBA" id="ARBA00008954"/>
    </source>
</evidence>
<dbReference type="EMBL" id="JACHXM010000010">
    <property type="protein sequence ID" value="MBB3141554.1"/>
    <property type="molecule type" value="Genomic_DNA"/>
</dbReference>
<evidence type="ECO:0000313" key="8">
    <source>
        <dbReference type="Proteomes" id="UP000525987"/>
    </source>
</evidence>
<dbReference type="PIRSF" id="PIRSF000521">
    <property type="entry name" value="Transaminase_4ab_Lys_Orn"/>
    <property type="match status" value="1"/>
</dbReference>
<dbReference type="PANTHER" id="PTHR43094:SF1">
    <property type="entry name" value="AMINOTRANSFERASE CLASS-III"/>
    <property type="match status" value="1"/>
</dbReference>
<dbReference type="SUPFAM" id="SSF53383">
    <property type="entry name" value="PLP-dependent transferases"/>
    <property type="match status" value="1"/>
</dbReference>
<keyword evidence="5 6" id="KW-0663">Pyridoxal phosphate</keyword>
<dbReference type="InterPro" id="IPR015422">
    <property type="entry name" value="PyrdxlP-dep_Trfase_small"/>
</dbReference>
<dbReference type="GO" id="GO:0030170">
    <property type="term" value="F:pyridoxal phosphate binding"/>
    <property type="evidence" value="ECO:0007669"/>
    <property type="project" value="InterPro"/>
</dbReference>
<dbReference type="Pfam" id="PF00202">
    <property type="entry name" value="Aminotran_3"/>
    <property type="match status" value="1"/>
</dbReference>
<dbReference type="InterPro" id="IPR049704">
    <property type="entry name" value="Aminotrans_3_PPA_site"/>
</dbReference>
<dbReference type="CDD" id="cd00610">
    <property type="entry name" value="OAT_like"/>
    <property type="match status" value="1"/>
</dbReference>
<evidence type="ECO:0000256" key="5">
    <source>
        <dbReference type="ARBA" id="ARBA00022898"/>
    </source>
</evidence>
<evidence type="ECO:0000256" key="4">
    <source>
        <dbReference type="ARBA" id="ARBA00022679"/>
    </source>
</evidence>
<dbReference type="RefSeq" id="WP_183387923.1">
    <property type="nucleotide sequence ID" value="NZ_JACHXM010000010.1"/>
</dbReference>
<dbReference type="InterPro" id="IPR015421">
    <property type="entry name" value="PyrdxlP-dep_Trfase_major"/>
</dbReference>
<dbReference type="Proteomes" id="UP000525987">
    <property type="component" value="Unassembled WGS sequence"/>
</dbReference>
<evidence type="ECO:0000256" key="6">
    <source>
        <dbReference type="RuleBase" id="RU003560"/>
    </source>
</evidence>
<accession>A0A7W5BYN1</accession>
<protein>
    <submittedName>
        <fullName evidence="7">Adenosylmethionine-8-amino-7-oxononanoate aminotransferase</fullName>
    </submittedName>
</protein>
<dbReference type="FunFam" id="3.40.640.10:FF:000014">
    <property type="entry name" value="Adenosylmethionine-8-amino-7-oxononanoate aminotransferase, probable"/>
    <property type="match status" value="1"/>
</dbReference>
<reference evidence="7 8" key="1">
    <citation type="submission" date="2020-08" db="EMBL/GenBank/DDBJ databases">
        <title>Genomic Encyclopedia of Type Strains, Phase III (KMG-III): the genomes of soil and plant-associated and newly described type strains.</title>
        <authorList>
            <person name="Whitman W."/>
        </authorList>
    </citation>
    <scope>NUCLEOTIDE SEQUENCE [LARGE SCALE GENOMIC DNA]</scope>
    <source>
        <strain evidence="7 8">CECT 5995</strain>
    </source>
</reference>
<dbReference type="NCBIfam" id="NF005682">
    <property type="entry name" value="PRK07480.1"/>
    <property type="match status" value="1"/>
</dbReference>
<keyword evidence="3 7" id="KW-0032">Aminotransferase</keyword>
<comment type="cofactor">
    <cofactor evidence="1">
        <name>pyridoxal 5'-phosphate</name>
        <dbReference type="ChEBI" id="CHEBI:597326"/>
    </cofactor>
</comment>
<dbReference type="Gene3D" id="3.90.1150.10">
    <property type="entry name" value="Aspartate Aminotransferase, domain 1"/>
    <property type="match status" value="1"/>
</dbReference>
<dbReference type="GO" id="GO:0008483">
    <property type="term" value="F:transaminase activity"/>
    <property type="evidence" value="ECO:0007669"/>
    <property type="project" value="UniProtKB-KW"/>
</dbReference>
<dbReference type="Gene3D" id="3.40.640.10">
    <property type="entry name" value="Type I PLP-dependent aspartate aminotransferase-like (Major domain)"/>
    <property type="match status" value="1"/>
</dbReference>
<dbReference type="PANTHER" id="PTHR43094">
    <property type="entry name" value="AMINOTRANSFERASE"/>
    <property type="match status" value="1"/>
</dbReference>
<sequence length="469" mass="52000">MTSQNASANLEKQEIWQKDRDHFMHPWTDFSSFKETGSMVFQQADGVSIQDADGKRYLDGIGGLWCVNIGYGRDEIAEAVAAQIRDIPYFSTFGHHTTAPAARLAAKLAELAPGDLNHVFYGCGGSVANDTAVRMIHFYFNQLDKPSKKQIISRIDGYHGSTYMAMSITGVEFDHIGFDIDRQLVHHISCPNPYRRPEGQSLEDFCDAKVQELEDKILELGPDNVAAFFAEPIMGAGGVIVPPEGYHRKTLAVCRKYDVLYVSDEVVTAFGRLGHMFASEDEFGIVPDIITCAKGLTSGYLPLGATIFSDRIYEVISKPQADGAIFTHGFTYSGHPVSCAAGLKNIEIMEREGLCEHVEEVGDYFERRLHELEDLEIVGDVRGRKFMMCLENVADKATRELIAPEAKVGNRIADECQRRGLIVRPLAHMNILSPTLILTREHVDFVVATLRESIEAATASLKADGYLPD</sequence>
<dbReference type="InterPro" id="IPR015424">
    <property type="entry name" value="PyrdxlP-dep_Trfase"/>
</dbReference>
<gene>
    <name evidence="7" type="ORF">FHR96_002433</name>
</gene>
<dbReference type="NCBIfam" id="NF005447">
    <property type="entry name" value="PRK07036.1"/>
    <property type="match status" value="1"/>
</dbReference>
<name>A0A7W5BYN1_9GAMM</name>
<comment type="caution">
    <text evidence="7">The sequence shown here is derived from an EMBL/GenBank/DDBJ whole genome shotgun (WGS) entry which is preliminary data.</text>
</comment>
<keyword evidence="8" id="KW-1185">Reference proteome</keyword>
<evidence type="ECO:0000313" key="7">
    <source>
        <dbReference type="EMBL" id="MBB3141554.1"/>
    </source>
</evidence>
<evidence type="ECO:0000256" key="1">
    <source>
        <dbReference type="ARBA" id="ARBA00001933"/>
    </source>
</evidence>
<comment type="similarity">
    <text evidence="2 6">Belongs to the class-III pyridoxal-phosphate-dependent aminotransferase family.</text>
</comment>
<keyword evidence="4 7" id="KW-0808">Transferase</keyword>
<proteinExistence type="inferred from homology"/>
<organism evidence="7 8">
    <name type="scientific">Halomonas organivorans</name>
    <dbReference type="NCBI Taxonomy" id="257772"/>
    <lineage>
        <taxon>Bacteria</taxon>
        <taxon>Pseudomonadati</taxon>
        <taxon>Pseudomonadota</taxon>
        <taxon>Gammaproteobacteria</taxon>
        <taxon>Oceanospirillales</taxon>
        <taxon>Halomonadaceae</taxon>
        <taxon>Halomonas</taxon>
    </lineage>
</organism>
<dbReference type="AlphaFoldDB" id="A0A7W5BYN1"/>
<dbReference type="PROSITE" id="PS00600">
    <property type="entry name" value="AA_TRANSFER_CLASS_3"/>
    <property type="match status" value="1"/>
</dbReference>
<evidence type="ECO:0000256" key="3">
    <source>
        <dbReference type="ARBA" id="ARBA00022576"/>
    </source>
</evidence>